<evidence type="ECO:0000259" key="1">
    <source>
        <dbReference type="PROSITE" id="PS50965"/>
    </source>
</evidence>
<organism evidence="2 3">
    <name type="scientific">Alteribacter lacisalsi</name>
    <dbReference type="NCBI Taxonomy" id="2045244"/>
    <lineage>
        <taxon>Bacteria</taxon>
        <taxon>Bacillati</taxon>
        <taxon>Bacillota</taxon>
        <taxon>Bacilli</taxon>
        <taxon>Bacillales</taxon>
        <taxon>Bacillaceae</taxon>
        <taxon>Alteribacter</taxon>
    </lineage>
</organism>
<protein>
    <recommendedName>
        <fullName evidence="1">NERD domain-containing protein</fullName>
    </recommendedName>
</protein>
<feature type="domain" description="NERD" evidence="1">
    <location>
        <begin position="83"/>
        <end position="204"/>
    </location>
</feature>
<proteinExistence type="predicted"/>
<dbReference type="Proteomes" id="UP000248066">
    <property type="component" value="Unassembled WGS sequence"/>
</dbReference>
<dbReference type="PROSITE" id="PS50965">
    <property type="entry name" value="NERD"/>
    <property type="match status" value="1"/>
</dbReference>
<keyword evidence="3" id="KW-1185">Reference proteome</keyword>
<accession>A0A2W0HR63</accession>
<evidence type="ECO:0000313" key="2">
    <source>
        <dbReference type="EMBL" id="PYZ96078.1"/>
    </source>
</evidence>
<dbReference type="EMBL" id="PDOF01000003">
    <property type="protein sequence ID" value="PYZ96078.1"/>
    <property type="molecule type" value="Genomic_DNA"/>
</dbReference>
<name>A0A2W0HR63_9BACI</name>
<dbReference type="InterPro" id="IPR011528">
    <property type="entry name" value="NERD"/>
</dbReference>
<evidence type="ECO:0000313" key="3">
    <source>
        <dbReference type="Proteomes" id="UP000248066"/>
    </source>
</evidence>
<comment type="caution">
    <text evidence="2">The sequence shown here is derived from an EMBL/GenBank/DDBJ whole genome shotgun (WGS) entry which is preliminary data.</text>
</comment>
<dbReference type="AlphaFoldDB" id="A0A2W0HR63"/>
<gene>
    <name evidence="2" type="ORF">CR205_17055</name>
</gene>
<reference evidence="2 3" key="1">
    <citation type="submission" date="2017-10" db="EMBL/GenBank/DDBJ databases">
        <title>Bacillus sp. nov., a halophilic bacterium isolated from a Yangshapao Lake.</title>
        <authorList>
            <person name="Wang H."/>
        </authorList>
    </citation>
    <scope>NUCLEOTIDE SEQUENCE [LARGE SCALE GENOMIC DNA]</scope>
    <source>
        <strain evidence="2 3">YSP-3</strain>
    </source>
</reference>
<sequence>MTISQLFLPISRISLSIYRVFPSINSCNSTSLSPIKTNRGAVVFIKPIEKPLRLRKLEALARRIPYNRPKRQEILQKLYRIEAGYSGEKSLHYYLTQKAGRQYRIFHSIKLHTLNHDFRMDFLLVHRTHLMILEIKNISGTLRFEPDRHQVIWTKPDNTIKVLPDFYLQAVIQMEHLTNWIEEAGLPQIPVKPLVVISNPNCRLDIPPQYNNHPSIKNMVRSANLPSRLSYELSRHSKSVFSISALESLILQQHKQDDQCILNETGVHPSELITGVLCSVCVNKTMIKQRYHWLCKHCGKTTRNPHLETLIDFSLLIKPLITNNEFRWFAEVGSASTAKYLLKELNLPITGHNRGRTYSLSDLTNSSPENPHNSLS</sequence>
<dbReference type="Pfam" id="PF08378">
    <property type="entry name" value="NERD"/>
    <property type="match status" value="1"/>
</dbReference>